<accession>A0A1G2KRM9</accession>
<reference evidence="5 6" key="1">
    <citation type="journal article" date="2016" name="Nat. Commun.">
        <title>Thousands of microbial genomes shed light on interconnected biogeochemical processes in an aquifer system.</title>
        <authorList>
            <person name="Anantharaman K."/>
            <person name="Brown C.T."/>
            <person name="Hug L.A."/>
            <person name="Sharon I."/>
            <person name="Castelle C.J."/>
            <person name="Probst A.J."/>
            <person name="Thomas B.C."/>
            <person name="Singh A."/>
            <person name="Wilkins M.J."/>
            <person name="Karaoz U."/>
            <person name="Brodie E.L."/>
            <person name="Williams K.H."/>
            <person name="Hubbard S.S."/>
            <person name="Banfield J.F."/>
        </authorList>
    </citation>
    <scope>NUCLEOTIDE SEQUENCE [LARGE SCALE GENOMIC DNA]</scope>
</reference>
<dbReference type="InterPro" id="IPR036428">
    <property type="entry name" value="PCD_sf"/>
</dbReference>
<evidence type="ECO:0000256" key="3">
    <source>
        <dbReference type="ARBA" id="ARBA00013252"/>
    </source>
</evidence>
<organism evidence="5 6">
    <name type="scientific">Candidatus Sungbacteria bacterium RIFCSPHIGHO2_02_FULL_51_29</name>
    <dbReference type="NCBI Taxonomy" id="1802273"/>
    <lineage>
        <taxon>Bacteria</taxon>
        <taxon>Candidatus Sungiibacteriota</taxon>
    </lineage>
</organism>
<comment type="caution">
    <text evidence="5">The sequence shown here is derived from an EMBL/GenBank/DDBJ whole genome shotgun (WGS) entry which is preliminary data.</text>
</comment>
<evidence type="ECO:0000256" key="4">
    <source>
        <dbReference type="ARBA" id="ARBA00023239"/>
    </source>
</evidence>
<dbReference type="EC" id="4.2.1.96" evidence="3"/>
<dbReference type="EMBL" id="MHQL01000046">
    <property type="protein sequence ID" value="OHA02076.1"/>
    <property type="molecule type" value="Genomic_DNA"/>
</dbReference>
<proteinExistence type="inferred from homology"/>
<keyword evidence="4" id="KW-0456">Lyase</keyword>
<comment type="catalytic activity">
    <reaction evidence="1">
        <text>(4aS,6R)-4a-hydroxy-L-erythro-5,6,7,8-tetrahydrobiopterin = (6R)-L-erythro-6,7-dihydrobiopterin + H2O</text>
        <dbReference type="Rhea" id="RHEA:11920"/>
        <dbReference type="ChEBI" id="CHEBI:15377"/>
        <dbReference type="ChEBI" id="CHEBI:15642"/>
        <dbReference type="ChEBI" id="CHEBI:43120"/>
        <dbReference type="EC" id="4.2.1.96"/>
    </reaction>
</comment>
<sequence length="107" mass="12080">MDLLNEKCVPCEGGVPPYTAEDIKVRKHQIDPAWEVVEGKKLRREFHRKDFQGAMAFVNTIADVAERKGHHPDIHIFYSTVVIELWTHAIGGLSLNDFIVAAVIDTL</sequence>
<evidence type="ECO:0000256" key="2">
    <source>
        <dbReference type="ARBA" id="ARBA00006472"/>
    </source>
</evidence>
<comment type="similarity">
    <text evidence="2">Belongs to the pterin-4-alpha-carbinolamine dehydratase family.</text>
</comment>
<evidence type="ECO:0000256" key="1">
    <source>
        <dbReference type="ARBA" id="ARBA00001554"/>
    </source>
</evidence>
<dbReference type="GO" id="GO:0006729">
    <property type="term" value="P:tetrahydrobiopterin biosynthetic process"/>
    <property type="evidence" value="ECO:0007669"/>
    <property type="project" value="InterPro"/>
</dbReference>
<evidence type="ECO:0000313" key="6">
    <source>
        <dbReference type="Proteomes" id="UP000177811"/>
    </source>
</evidence>
<dbReference type="PANTHER" id="PTHR12599:SF0">
    <property type="entry name" value="PTERIN-4-ALPHA-CARBINOLAMINE DEHYDRATASE"/>
    <property type="match status" value="1"/>
</dbReference>
<dbReference type="AlphaFoldDB" id="A0A1G2KRM9"/>
<gene>
    <name evidence="5" type="ORF">A3C16_05615</name>
</gene>
<dbReference type="PANTHER" id="PTHR12599">
    <property type="entry name" value="PTERIN-4-ALPHA-CARBINOLAMINE DEHYDRATASE"/>
    <property type="match status" value="1"/>
</dbReference>
<dbReference type="InterPro" id="IPR001533">
    <property type="entry name" value="Pterin_deHydtase"/>
</dbReference>
<dbReference type="GO" id="GO:0008124">
    <property type="term" value="F:4-alpha-hydroxytetrahydrobiopterin dehydratase activity"/>
    <property type="evidence" value="ECO:0007669"/>
    <property type="project" value="UniProtKB-EC"/>
</dbReference>
<dbReference type="Pfam" id="PF01329">
    <property type="entry name" value="Pterin_4a"/>
    <property type="match status" value="1"/>
</dbReference>
<dbReference type="SUPFAM" id="SSF55248">
    <property type="entry name" value="PCD-like"/>
    <property type="match status" value="1"/>
</dbReference>
<evidence type="ECO:0000313" key="5">
    <source>
        <dbReference type="EMBL" id="OHA02076.1"/>
    </source>
</evidence>
<protein>
    <recommendedName>
        <fullName evidence="3">4a-hydroxytetrahydrobiopterin dehydratase</fullName>
        <ecNumber evidence="3">4.2.1.96</ecNumber>
    </recommendedName>
</protein>
<dbReference type="Proteomes" id="UP000177811">
    <property type="component" value="Unassembled WGS sequence"/>
</dbReference>
<dbReference type="Gene3D" id="3.30.1360.20">
    <property type="entry name" value="Transcriptional coactivator/pterin dehydratase"/>
    <property type="match status" value="1"/>
</dbReference>
<name>A0A1G2KRM9_9BACT</name>